<gene>
    <name evidence="9" type="ORF">IED13_24725</name>
</gene>
<dbReference type="SFLD" id="SFLDS00005">
    <property type="entry name" value="Isoprenoid_Synthase_Type_I"/>
    <property type="match status" value="1"/>
</dbReference>
<dbReference type="PANTHER" id="PTHR43281:SF1">
    <property type="entry name" value="FARNESYL DIPHOSPHATE SYNTHASE"/>
    <property type="match status" value="1"/>
</dbReference>
<organism evidence="9 10">
    <name type="scientific">Bosea spartocytisi</name>
    <dbReference type="NCBI Taxonomy" id="2773451"/>
    <lineage>
        <taxon>Bacteria</taxon>
        <taxon>Pseudomonadati</taxon>
        <taxon>Pseudomonadota</taxon>
        <taxon>Alphaproteobacteria</taxon>
        <taxon>Hyphomicrobiales</taxon>
        <taxon>Boseaceae</taxon>
        <taxon>Bosea</taxon>
    </lineage>
</organism>
<evidence type="ECO:0000256" key="6">
    <source>
        <dbReference type="ARBA" id="ARBA00023229"/>
    </source>
</evidence>
<dbReference type="GO" id="GO:0005737">
    <property type="term" value="C:cytoplasm"/>
    <property type="evidence" value="ECO:0007669"/>
    <property type="project" value="UniProtKB-ARBA"/>
</dbReference>
<dbReference type="CDD" id="cd00685">
    <property type="entry name" value="Trans_IPPS_HT"/>
    <property type="match status" value="1"/>
</dbReference>
<evidence type="ECO:0000256" key="3">
    <source>
        <dbReference type="ARBA" id="ARBA00022679"/>
    </source>
</evidence>
<dbReference type="GO" id="GO:0046872">
    <property type="term" value="F:metal ion binding"/>
    <property type="evidence" value="ECO:0007669"/>
    <property type="project" value="UniProtKB-KW"/>
</dbReference>
<keyword evidence="10" id="KW-1185">Reference proteome</keyword>
<reference evidence="9" key="1">
    <citation type="submission" date="2020-09" db="EMBL/GenBank/DDBJ databases">
        <title>Bosea spartocytisi sp. nov. a root nodule endophyte of Spartocytisus supranubius in the high mountain ecosystem fo the Teide National Park (Canary Islands, Spain).</title>
        <authorList>
            <person name="Pulido-Suarez L."/>
            <person name="Peix A."/>
            <person name="Igual J.M."/>
            <person name="Socas-Perez N."/>
            <person name="Velazquez E."/>
            <person name="Flores-Felix J.D."/>
            <person name="Leon-Barrios M."/>
        </authorList>
    </citation>
    <scope>NUCLEOTIDE SEQUENCE</scope>
    <source>
        <strain evidence="9">SSUT16</strain>
    </source>
</reference>
<dbReference type="EMBL" id="JACXWY010000025">
    <property type="protein sequence ID" value="MBD3848916.1"/>
    <property type="molecule type" value="Genomic_DNA"/>
</dbReference>
<comment type="similarity">
    <text evidence="2 8">Belongs to the FPP/GGPP synthase family.</text>
</comment>
<dbReference type="Gene3D" id="1.10.600.10">
    <property type="entry name" value="Farnesyl Diphosphate Synthase"/>
    <property type="match status" value="1"/>
</dbReference>
<evidence type="ECO:0000313" key="9">
    <source>
        <dbReference type="EMBL" id="MBD3848916.1"/>
    </source>
</evidence>
<dbReference type="InterPro" id="IPR033749">
    <property type="entry name" value="Polyprenyl_synt_CS"/>
</dbReference>
<dbReference type="GO" id="GO:0004659">
    <property type="term" value="F:prenyltransferase activity"/>
    <property type="evidence" value="ECO:0007669"/>
    <property type="project" value="InterPro"/>
</dbReference>
<evidence type="ECO:0000256" key="4">
    <source>
        <dbReference type="ARBA" id="ARBA00022723"/>
    </source>
</evidence>
<protein>
    <recommendedName>
        <fullName evidence="7">Probable farnesyl diphosphate synthase</fullName>
    </recommendedName>
</protein>
<evidence type="ECO:0000256" key="8">
    <source>
        <dbReference type="RuleBase" id="RU004466"/>
    </source>
</evidence>
<dbReference type="Proteomes" id="UP000619295">
    <property type="component" value="Unassembled WGS sequence"/>
</dbReference>
<comment type="caution">
    <text evidence="9">The sequence shown here is derived from an EMBL/GenBank/DDBJ whole genome shotgun (WGS) entry which is preliminary data.</text>
</comment>
<evidence type="ECO:0000313" key="10">
    <source>
        <dbReference type="Proteomes" id="UP000619295"/>
    </source>
</evidence>
<proteinExistence type="inferred from homology"/>
<evidence type="ECO:0000256" key="5">
    <source>
        <dbReference type="ARBA" id="ARBA00022842"/>
    </source>
</evidence>
<dbReference type="Pfam" id="PF00348">
    <property type="entry name" value="polyprenyl_synt"/>
    <property type="match status" value="1"/>
</dbReference>
<name>A0A927ECU4_9HYPH</name>
<evidence type="ECO:0000256" key="2">
    <source>
        <dbReference type="ARBA" id="ARBA00006706"/>
    </source>
</evidence>
<dbReference type="SFLD" id="SFLDG01017">
    <property type="entry name" value="Polyprenyl_Transferase_Like"/>
    <property type="match status" value="1"/>
</dbReference>
<dbReference type="NCBIfam" id="NF045485">
    <property type="entry name" value="FPPsyn"/>
    <property type="match status" value="1"/>
</dbReference>
<evidence type="ECO:0000256" key="7">
    <source>
        <dbReference type="ARBA" id="ARBA00069024"/>
    </source>
</evidence>
<dbReference type="SUPFAM" id="SSF48576">
    <property type="entry name" value="Terpenoid synthases"/>
    <property type="match status" value="1"/>
</dbReference>
<evidence type="ECO:0000256" key="1">
    <source>
        <dbReference type="ARBA" id="ARBA00001946"/>
    </source>
</evidence>
<keyword evidence="4" id="KW-0479">Metal-binding</keyword>
<dbReference type="PANTHER" id="PTHR43281">
    <property type="entry name" value="FARNESYL DIPHOSPHATE SYNTHASE"/>
    <property type="match status" value="1"/>
</dbReference>
<keyword evidence="3 8" id="KW-0808">Transferase</keyword>
<accession>A0A927ECU4</accession>
<dbReference type="GO" id="GO:0016114">
    <property type="term" value="P:terpenoid biosynthetic process"/>
    <property type="evidence" value="ECO:0007669"/>
    <property type="project" value="UniProtKB-ARBA"/>
</dbReference>
<dbReference type="InterPro" id="IPR008949">
    <property type="entry name" value="Isoprenoid_synthase_dom_sf"/>
</dbReference>
<dbReference type="RefSeq" id="WP_133564699.1">
    <property type="nucleotide sequence ID" value="NZ_JACXWY010000025.1"/>
</dbReference>
<dbReference type="PROSITE" id="PS00444">
    <property type="entry name" value="POLYPRENYL_SYNTHASE_2"/>
    <property type="match status" value="1"/>
</dbReference>
<dbReference type="AlphaFoldDB" id="A0A927ECU4"/>
<keyword evidence="5" id="KW-0460">Magnesium</keyword>
<dbReference type="InterPro" id="IPR053378">
    <property type="entry name" value="Prenyl_diphosphate_synthase"/>
</dbReference>
<sequence>MSSVPSQASHADLDARLAQNAAAVETLLESLLSETPAAGEILRPPRLVAAMRHGALAGGKRLRPFLTVETARLLGVPSAQALRAGAAVELLHCYSLVHDDLPAMDDDDLRRGRPTVHKAYDEATAILAGDALLTLAFDVLADPETHESGEIRVALVRCLARASGLGGMVGGQMLDLAAEGRFEAQKHALTEAEIRRLQAMKTGALLAASVEIGARLGGADAAALTALDAYGRALGATFQIADDILDVEADAAQMGKATAKDEDKGKATLIGVLGLDGAKRERDRLSEAAVKALDGFGSAADALRAAARFAAQRKS</sequence>
<dbReference type="FunFam" id="1.10.600.10:FF:000001">
    <property type="entry name" value="Geranylgeranyl diphosphate synthase"/>
    <property type="match status" value="1"/>
</dbReference>
<dbReference type="InterPro" id="IPR000092">
    <property type="entry name" value="Polyprenyl_synt"/>
</dbReference>
<comment type="cofactor">
    <cofactor evidence="1">
        <name>Mg(2+)</name>
        <dbReference type="ChEBI" id="CHEBI:18420"/>
    </cofactor>
</comment>
<dbReference type="PROSITE" id="PS00723">
    <property type="entry name" value="POLYPRENYL_SYNTHASE_1"/>
    <property type="match status" value="1"/>
</dbReference>
<keyword evidence="6" id="KW-0414">Isoprene biosynthesis</keyword>